<feature type="compositionally biased region" description="Polar residues" evidence="2">
    <location>
        <begin position="355"/>
        <end position="375"/>
    </location>
</feature>
<dbReference type="InterPro" id="IPR036770">
    <property type="entry name" value="Ankyrin_rpt-contain_sf"/>
</dbReference>
<dbReference type="VEuPathDB" id="GiardiaDB:GL50803_007154"/>
<dbReference type="VEuPathDB" id="GiardiaDB:GL50581_2509"/>
<dbReference type="PANTHER" id="PTHR24184:SF11">
    <property type="entry name" value="ANKYRIN REPEAT AND SOCS BOX CONTAINING 3"/>
    <property type="match status" value="1"/>
</dbReference>
<gene>
    <name evidence="3" type="ORF">DHA2_152015</name>
</gene>
<protein>
    <submittedName>
        <fullName evidence="3">Ankyrin repeat protein</fullName>
    </submittedName>
</protein>
<evidence type="ECO:0000313" key="3">
    <source>
        <dbReference type="EMBL" id="ESU37739.1"/>
    </source>
</evidence>
<organism evidence="3 4">
    <name type="scientific">Giardia intestinalis</name>
    <name type="common">Giardia lamblia</name>
    <dbReference type="NCBI Taxonomy" id="5741"/>
    <lineage>
        <taxon>Eukaryota</taxon>
        <taxon>Metamonada</taxon>
        <taxon>Diplomonadida</taxon>
        <taxon>Hexamitidae</taxon>
        <taxon>Giardiinae</taxon>
        <taxon>Giardia</taxon>
    </lineage>
</organism>
<feature type="compositionally biased region" description="Polar residues" evidence="2">
    <location>
        <begin position="286"/>
        <end position="299"/>
    </location>
</feature>
<dbReference type="SUPFAM" id="SSF48403">
    <property type="entry name" value="Ankyrin repeat"/>
    <property type="match status" value="2"/>
</dbReference>
<evidence type="ECO:0000256" key="1">
    <source>
        <dbReference type="PROSITE-ProRule" id="PRU00023"/>
    </source>
</evidence>
<proteinExistence type="predicted"/>
<dbReference type="Pfam" id="PF12796">
    <property type="entry name" value="Ank_2"/>
    <property type="match status" value="1"/>
</dbReference>
<dbReference type="Gene3D" id="1.25.40.20">
    <property type="entry name" value="Ankyrin repeat-containing domain"/>
    <property type="match status" value="2"/>
</dbReference>
<dbReference type="AlphaFoldDB" id="V6TGF1"/>
<comment type="caution">
    <text evidence="3">The sequence shown here is derived from an EMBL/GenBank/DDBJ whole genome shotgun (WGS) entry which is preliminary data.</text>
</comment>
<dbReference type="PROSITE" id="PS50297">
    <property type="entry name" value="ANK_REP_REGION"/>
    <property type="match status" value="1"/>
</dbReference>
<dbReference type="EMBL" id="AHGT01000022">
    <property type="protein sequence ID" value="ESU37739.1"/>
    <property type="molecule type" value="Genomic_DNA"/>
</dbReference>
<reference evidence="3 4" key="2">
    <citation type="journal article" date="2013" name="Genome Biol. Evol.">
        <title>Genome sequencing of Giardia lamblia genotypes A2 and B isolates (DH and GS) and comparative analysis with the genomes of genotypes A1 and E (WB and Pig).</title>
        <authorList>
            <person name="Adam R.D."/>
            <person name="Dahlstrom E.W."/>
            <person name="Martens C.A."/>
            <person name="Bruno D.P."/>
            <person name="Barbian K.D."/>
            <person name="Ricklefs S.M."/>
            <person name="Hernandez M.M."/>
            <person name="Narla N.P."/>
            <person name="Patel R.B."/>
            <person name="Porcella S.F."/>
            <person name="Nash T.E."/>
        </authorList>
    </citation>
    <scope>NUCLEOTIDE SEQUENCE [LARGE SCALE GENOMIC DNA]</scope>
    <source>
        <strain evidence="3 4">DH</strain>
    </source>
</reference>
<reference evidence="4" key="1">
    <citation type="submission" date="2012-02" db="EMBL/GenBank/DDBJ databases">
        <title>Genome sequencing of Giardia lamblia Genotypes A2 and B isolates (DH and GS) and comparative analysis with the genomes of Genotypes A1 and E (WB and Pig).</title>
        <authorList>
            <person name="Adam R."/>
            <person name="Dahlstrom E."/>
            <person name="Martens C."/>
            <person name="Bruno D."/>
            <person name="Barbian K."/>
            <person name="Porcella S.F."/>
            <person name="Nash T."/>
        </authorList>
    </citation>
    <scope>NUCLEOTIDE SEQUENCE</scope>
    <source>
        <strain evidence="4">DH</strain>
    </source>
</reference>
<feature type="compositionally biased region" description="Polar residues" evidence="2">
    <location>
        <begin position="827"/>
        <end position="845"/>
    </location>
</feature>
<feature type="region of interest" description="Disordered" evidence="2">
    <location>
        <begin position="792"/>
        <end position="813"/>
    </location>
</feature>
<dbReference type="InterPro" id="IPR011009">
    <property type="entry name" value="Kinase-like_dom_sf"/>
</dbReference>
<feature type="repeat" description="ANK" evidence="1">
    <location>
        <begin position="509"/>
        <end position="541"/>
    </location>
</feature>
<evidence type="ECO:0000313" key="4">
    <source>
        <dbReference type="Proteomes" id="UP000018320"/>
    </source>
</evidence>
<dbReference type="SMART" id="SM00248">
    <property type="entry name" value="ANK"/>
    <property type="match status" value="7"/>
</dbReference>
<name>V6TGF1_GIAIN</name>
<evidence type="ECO:0000256" key="2">
    <source>
        <dbReference type="SAM" id="MobiDB-lite"/>
    </source>
</evidence>
<dbReference type="InterPro" id="IPR002110">
    <property type="entry name" value="Ankyrin_rpt"/>
</dbReference>
<feature type="region of interest" description="Disordered" evidence="2">
    <location>
        <begin position="827"/>
        <end position="849"/>
    </location>
</feature>
<dbReference type="PROSITE" id="PS50088">
    <property type="entry name" value="ANK_REPEAT"/>
    <property type="match status" value="1"/>
</dbReference>
<dbReference type="Proteomes" id="UP000018320">
    <property type="component" value="Unassembled WGS sequence"/>
</dbReference>
<dbReference type="VEuPathDB" id="GiardiaDB:DHA2_152015"/>
<dbReference type="PANTHER" id="PTHR24184">
    <property type="entry name" value="SI:CH211-189E2.2"/>
    <property type="match status" value="1"/>
</dbReference>
<keyword evidence="1" id="KW-0040">ANK repeat</keyword>
<dbReference type="VEuPathDB" id="GiardiaDB:QR46_3654"/>
<feature type="region of interest" description="Disordered" evidence="2">
    <location>
        <begin position="355"/>
        <end position="376"/>
    </location>
</feature>
<sequence>MLNHEFILKKSRNSSLQAKATMASSYQRPNQPFNGVTVTQEGQEATVIVILPKLTEKGINNMAQHLRWLSKLAHTHISPLISHTYSKESSCLSLKYFVGDAVQLSQIMARSAEKSSGKAHITETTIIGLLLHAAAALGFVCNPIRSQLMNVPPQHHSFLSPDFIFINEHTRMASIVAVGIYWNLLQPEDSRDMMPTISYSREKEDVLVLGKLINNIIMQSTGSYSGLLKRIVNLMLNEDPQSRPNFADLYIFLSSLVELQQNPQYKPKGSTAPPDELQPPRAMRRASTQIPDYQRSPSPTYERYTSIMHRSIEVPKTSRCVQSPTEQFSHTAPIKRPVSVLQQVIKTRSQSRTMQPIFPQSSPGLQTQQAGSPVSRNMKVTRKCNPLFEAVESNDIGEVRRLKELFARGTDASGNTALIRALQLRNTDIAMELLPLEYQKRNSKGQLPLMVSLIEKMDAVAVELLLNYDEFYGTTDDKGNTALMYAVMSHFKKAVEVLVVHEHSIPNKEGTYPIHVAIKHGFIDLALYLLEYNSDVLDREYRTLSEYCDLYNCPLVKDRLLTISKRASSAPSDYTALMVAAGLNDIDDLYRYLPSHVGMRHASGETALMVAIRKNQVDAMRVLLPYEFHLPDKTGHFFMYQAGLTGSRQLIKCALDSLFTDAMLMCLQFDDNLSEIAIELRAMIEEALVSNDRDLLRNCIQDLDSIISHQVETGAIVTYYDDLWVGPSTPLLIPDSAVHLGEADLDINALNVSNSGVYAEASTSSQLTEQVITSRLRLSKPSYASNVFKDSKSVTSSKPSRLDRRSSSSLALSSTVQVNDVSKPASKVSTVINGDSHDPSSSTGLSAERKKAKTLLTASTVGFKDLSESLQSSSATLFSTDINEYGNTPLTCSVLNSDVDSVKSFAKRYACSLNNKGETALHTALQLPNNSTTVEMVRILAPLEWNVSSSNGTYPIELAAIRMLREAFLILVEHDSRYSAESVKAIKKAIDEGDTKTVKSLVWSKQM</sequence>
<accession>V6TGF1</accession>
<feature type="region of interest" description="Disordered" evidence="2">
    <location>
        <begin position="263"/>
        <end position="299"/>
    </location>
</feature>
<dbReference type="SUPFAM" id="SSF56112">
    <property type="entry name" value="Protein kinase-like (PK-like)"/>
    <property type="match status" value="1"/>
</dbReference>